<dbReference type="eggNOG" id="COG0021">
    <property type="taxonomic scope" value="Bacteria"/>
</dbReference>
<feature type="binding site" evidence="15">
    <location>
        <position position="533"/>
    </location>
    <ligand>
        <name>substrate</name>
    </ligand>
</feature>
<organism evidence="21 22">
    <name type="scientific">Agrobacterium rubi TR3 = NBRC 13261</name>
    <dbReference type="NCBI Taxonomy" id="1368415"/>
    <lineage>
        <taxon>Bacteria</taxon>
        <taxon>Pseudomonadati</taxon>
        <taxon>Pseudomonadota</taxon>
        <taxon>Alphaproteobacteria</taxon>
        <taxon>Hyphomicrobiales</taxon>
        <taxon>Rhizobiaceae</taxon>
        <taxon>Rhizobium/Agrobacterium group</taxon>
        <taxon>Agrobacterium</taxon>
    </lineage>
</organism>
<evidence type="ECO:0000256" key="15">
    <source>
        <dbReference type="PIRSR" id="PIRSR605478-2"/>
    </source>
</evidence>
<dbReference type="AlphaFoldDB" id="A0A081CTD0"/>
<evidence type="ECO:0000256" key="10">
    <source>
        <dbReference type="ARBA" id="ARBA00022842"/>
    </source>
</evidence>
<dbReference type="SMART" id="SM00861">
    <property type="entry name" value="Transket_pyr"/>
    <property type="match status" value="1"/>
</dbReference>
<feature type="binding site" evidence="16">
    <location>
        <position position="450"/>
    </location>
    <ligand>
        <name>thiamine diphosphate</name>
        <dbReference type="ChEBI" id="CHEBI:58937"/>
    </ligand>
</feature>
<dbReference type="InterPro" id="IPR005474">
    <property type="entry name" value="Transketolase_N"/>
</dbReference>
<feature type="binding site" evidence="15">
    <location>
        <position position="370"/>
    </location>
    <ligand>
        <name>substrate</name>
    </ligand>
</feature>
<feature type="binding site" evidence="17">
    <location>
        <position position="170"/>
    </location>
    <ligand>
        <name>Mg(2+)</name>
        <dbReference type="ChEBI" id="CHEBI:18420"/>
    </ligand>
</feature>
<dbReference type="FunFam" id="3.40.50.920:FF:000003">
    <property type="entry name" value="Transketolase"/>
    <property type="match status" value="1"/>
</dbReference>
<dbReference type="GO" id="GO:0009052">
    <property type="term" value="P:pentose-phosphate shunt, non-oxidative branch"/>
    <property type="evidence" value="ECO:0007669"/>
    <property type="project" value="UniProtKB-ARBA"/>
</dbReference>
<feature type="binding site" evidence="15">
    <location>
        <position position="43"/>
    </location>
    <ligand>
        <name>substrate</name>
    </ligand>
</feature>
<feature type="binding site" evidence="16">
    <location>
        <begin position="132"/>
        <end position="134"/>
    </location>
    <ligand>
        <name>thiamine diphosphate</name>
        <dbReference type="ChEBI" id="CHEBI:58937"/>
    </ligand>
</feature>
<comment type="subunit">
    <text evidence="4 19">Homodimer.</text>
</comment>
<dbReference type="GO" id="GO:0046872">
    <property type="term" value="F:metal ion binding"/>
    <property type="evidence" value="ECO:0007669"/>
    <property type="project" value="UniProtKB-KW"/>
</dbReference>
<dbReference type="PROSITE" id="PS00802">
    <property type="entry name" value="TRANSKETOLASE_2"/>
    <property type="match status" value="1"/>
</dbReference>
<keyword evidence="7 19" id="KW-0808">Transferase</keyword>
<evidence type="ECO:0000256" key="4">
    <source>
        <dbReference type="ARBA" id="ARBA00011738"/>
    </source>
</evidence>
<comment type="cofactor">
    <cofactor evidence="16">
        <name>thiamine diphosphate</name>
        <dbReference type="ChEBI" id="CHEBI:58937"/>
    </cofactor>
    <text evidence="16">Binds 1 thiamine pyrophosphate per subunit. During the reaction, the substrate forms a covalent intermediate with the cofactor.</text>
</comment>
<dbReference type="Gene3D" id="3.40.50.920">
    <property type="match status" value="1"/>
</dbReference>
<evidence type="ECO:0000256" key="19">
    <source>
        <dbReference type="RuleBase" id="RU004996"/>
    </source>
</evidence>
<dbReference type="Pfam" id="PF22613">
    <property type="entry name" value="Transketolase_C_1"/>
    <property type="match status" value="1"/>
</dbReference>
<comment type="cofactor">
    <cofactor evidence="2">
        <name>Co(2+)</name>
        <dbReference type="ChEBI" id="CHEBI:48828"/>
    </cofactor>
</comment>
<evidence type="ECO:0000256" key="5">
    <source>
        <dbReference type="ARBA" id="ARBA00013152"/>
    </source>
</evidence>
<dbReference type="PANTHER" id="PTHR43522">
    <property type="entry name" value="TRANSKETOLASE"/>
    <property type="match status" value="1"/>
</dbReference>
<dbReference type="NCBIfam" id="TIGR00232">
    <property type="entry name" value="tktlase_bact"/>
    <property type="match status" value="1"/>
</dbReference>
<comment type="catalytic activity">
    <reaction evidence="12 19">
        <text>D-sedoheptulose 7-phosphate + D-glyceraldehyde 3-phosphate = aldehydo-D-ribose 5-phosphate + D-xylulose 5-phosphate</text>
        <dbReference type="Rhea" id="RHEA:10508"/>
        <dbReference type="ChEBI" id="CHEBI:57483"/>
        <dbReference type="ChEBI" id="CHEBI:57737"/>
        <dbReference type="ChEBI" id="CHEBI:58273"/>
        <dbReference type="ChEBI" id="CHEBI:59776"/>
        <dbReference type="EC" id="2.2.1.1"/>
    </reaction>
</comment>
<evidence type="ECO:0000313" key="22">
    <source>
        <dbReference type="Proteomes" id="UP000028701"/>
    </source>
</evidence>
<proteinExistence type="inferred from homology"/>
<feature type="domain" description="Transketolase-like pyrimidine-binding" evidence="20">
    <location>
        <begin position="367"/>
        <end position="538"/>
    </location>
</feature>
<feature type="site" description="Important for catalytic activity" evidence="18">
    <location>
        <position position="275"/>
    </location>
</feature>
<dbReference type="InterPro" id="IPR009014">
    <property type="entry name" value="Transketo_C/PFOR_II"/>
</dbReference>
<comment type="function">
    <text evidence="19">Catalyzes the transfer of a two-carbon ketol group from a ketose donor to an aldose acceptor, via a covalent intermediate with the cofactor thiamine pyrophosphate.</text>
</comment>
<feature type="binding site" evidence="17">
    <location>
        <position position="200"/>
    </location>
    <ligand>
        <name>Mg(2+)</name>
        <dbReference type="ChEBI" id="CHEBI:18420"/>
    </ligand>
</feature>
<feature type="binding site" evidence="16">
    <location>
        <position position="171"/>
    </location>
    <ligand>
        <name>thiamine diphosphate</name>
        <dbReference type="ChEBI" id="CHEBI:58937"/>
    </ligand>
</feature>
<dbReference type="InterPro" id="IPR005478">
    <property type="entry name" value="Transketolase_bac-like"/>
</dbReference>
<sequence length="681" mass="74605">MQDQSTVSTQKSVPPARDPHLRELANCIRFLSMDAVQQAKSGHPGMPMGMADIATVLFSEFMTFDPKEPHWFDRDRFLISNGHGSMLLYSLLYLTGYEDMTLDEIKRFRQIDSRTAGHPEYHHATGIETTTGPLGQGLANSVGFSFAERIMNASFGNDLVDHFTYVFLGDGCLMEGISQEAISFAGHRKLGKLIAFFDNNSISIDGATNLSESDDQTARFRASNWHVVEIDGHDTDAIRAAIIEAREVTDKPSLISCRTIIGFGFPTKAGTQKAHSDAPGEEEIAGARKLLDWSSPPFEIPQNLLDDWRTIGAKGRAKRQAWSDRLAQAKGDIGEDFKRRMDGELPDGWREAIAGAKAELLQSEKDLATRQASGIVLNHLFDAIPEMLGGSADLTPSNNTKAKNQTEIVPGEFSGSYVHYGVREHGMAAIMNGVALHGGLIPYGGTFLTFSDYCRPSIRLAAMMEIRTIFVMTHDSIGLGEDGPTHQPIEHLSALRAIPQLAVYRPGDSIETAECWEAILDAPRQAALIALSRQPMPLLRRDSSKDNLSAKGGYILLDAEGGERQLTIFASGSELQLAVNAREVLQQDGVPTAVVSMPCRLLFEQQDAAYQRSVVGETRARVAVEAAVQDSWDRYIGLDGKFVGMHRFGASGKIDDVYKKFDITTEAVVAAARAVIKQLES</sequence>
<comment type="cofactor">
    <cofactor evidence="19">
        <name>Mg(2+)</name>
        <dbReference type="ChEBI" id="CHEBI:18420"/>
    </cofactor>
    <cofactor evidence="19">
        <name>Ca(2+)</name>
        <dbReference type="ChEBI" id="CHEBI:29108"/>
    </cofactor>
    <cofactor evidence="19">
        <name>Mn(2+)</name>
        <dbReference type="ChEBI" id="CHEBI:29035"/>
    </cofactor>
    <cofactor evidence="19">
        <name>Co(2+)</name>
        <dbReference type="ChEBI" id="CHEBI:48828"/>
    </cofactor>
    <text evidence="19">Binds 1 Mg(2+) ion per subunit. Can also utilize other divalent metal cations, such as Ca(2+), Mn(2+) and Co(2+).</text>
</comment>
<evidence type="ECO:0000256" key="9">
    <source>
        <dbReference type="ARBA" id="ARBA00022837"/>
    </source>
</evidence>
<dbReference type="GO" id="GO:0004802">
    <property type="term" value="F:transketolase activity"/>
    <property type="evidence" value="ECO:0007669"/>
    <property type="project" value="UniProtKB-UniRule"/>
</dbReference>
<protein>
    <recommendedName>
        <fullName evidence="5 13">Transketolase</fullName>
        <ecNumber evidence="5 13">2.2.1.1</ecNumber>
    </recommendedName>
</protein>
<feature type="binding site" evidence="15">
    <location>
        <position position="275"/>
    </location>
    <ligand>
        <name>substrate</name>
    </ligand>
</feature>
<feature type="binding site" evidence="16">
    <location>
        <position position="83"/>
    </location>
    <ligand>
        <name>thiamine diphosphate</name>
        <dbReference type="ChEBI" id="CHEBI:58937"/>
    </ligand>
</feature>
<dbReference type="PROSITE" id="PS00801">
    <property type="entry name" value="TRANSKETOLASE_1"/>
    <property type="match status" value="1"/>
</dbReference>
<dbReference type="Pfam" id="PF00456">
    <property type="entry name" value="Transketolase_N"/>
    <property type="match status" value="1"/>
</dbReference>
<evidence type="ECO:0000256" key="18">
    <source>
        <dbReference type="PIRSR" id="PIRSR605478-5"/>
    </source>
</evidence>
<gene>
    <name evidence="21" type="primary">tkt</name>
    <name evidence="21" type="ORF">RRU01S_07_04530</name>
</gene>
<evidence type="ECO:0000256" key="16">
    <source>
        <dbReference type="PIRSR" id="PIRSR605478-3"/>
    </source>
</evidence>
<name>A0A081CTD0_9HYPH</name>
<feature type="site" description="Important for catalytic activity" evidence="18">
    <location>
        <position position="43"/>
    </location>
</feature>
<evidence type="ECO:0000256" key="13">
    <source>
        <dbReference type="NCBIfam" id="TIGR00232"/>
    </source>
</evidence>
<dbReference type="GO" id="GO:0005829">
    <property type="term" value="C:cytosol"/>
    <property type="evidence" value="ECO:0007669"/>
    <property type="project" value="TreeGrafter"/>
</dbReference>
<keyword evidence="6" id="KW-0113">Calvin cycle</keyword>
<dbReference type="InterPro" id="IPR033247">
    <property type="entry name" value="Transketolase_fam"/>
</dbReference>
<evidence type="ECO:0000256" key="6">
    <source>
        <dbReference type="ARBA" id="ARBA00022567"/>
    </source>
</evidence>
<dbReference type="FunFam" id="3.40.50.970:FF:000003">
    <property type="entry name" value="Transketolase"/>
    <property type="match status" value="1"/>
</dbReference>
<dbReference type="Proteomes" id="UP000028701">
    <property type="component" value="Unassembled WGS sequence"/>
</dbReference>
<evidence type="ECO:0000256" key="14">
    <source>
        <dbReference type="PIRSR" id="PIRSR605478-1"/>
    </source>
</evidence>
<dbReference type="EMBL" id="BBJU01000007">
    <property type="protein sequence ID" value="GAK69926.1"/>
    <property type="molecule type" value="Genomic_DNA"/>
</dbReference>
<comment type="cofactor">
    <cofactor evidence="1">
        <name>Ca(2+)</name>
        <dbReference type="ChEBI" id="CHEBI:29108"/>
    </cofactor>
</comment>
<dbReference type="CDD" id="cd02012">
    <property type="entry name" value="TPP_TK"/>
    <property type="match status" value="1"/>
</dbReference>
<comment type="similarity">
    <text evidence="3 19">Belongs to the transketolase family.</text>
</comment>
<evidence type="ECO:0000256" key="2">
    <source>
        <dbReference type="ARBA" id="ARBA00001941"/>
    </source>
</evidence>
<dbReference type="InterPro" id="IPR005475">
    <property type="entry name" value="Transketolase-like_Pyr-bd"/>
</dbReference>
<dbReference type="InterPro" id="IPR049557">
    <property type="entry name" value="Transketolase_CS"/>
</dbReference>
<feature type="binding site" evidence="15">
    <location>
        <position position="474"/>
    </location>
    <ligand>
        <name>substrate</name>
    </ligand>
</feature>
<reference evidence="21 22" key="1">
    <citation type="submission" date="2014-08" db="EMBL/GenBank/DDBJ databases">
        <title>Whole genome shotgun sequence of Rhizobium rubi NBRC 13261.</title>
        <authorList>
            <person name="Katano-Makiyama Y."/>
            <person name="Hosoyama A."/>
            <person name="Hashimoto M."/>
            <person name="Hosoyama Y."/>
            <person name="Noguchi M."/>
            <person name="Tsuchikane K."/>
            <person name="Uohara A."/>
            <person name="Ohji S."/>
            <person name="Ichikawa N."/>
            <person name="Kimura A."/>
            <person name="Yamazoe A."/>
            <person name="Fujita N."/>
        </authorList>
    </citation>
    <scope>NUCLEOTIDE SEQUENCE [LARGE SCALE GENOMIC DNA]</scope>
    <source>
        <strain evidence="21 22">NBRC 13261</strain>
    </source>
</reference>
<comment type="caution">
    <text evidence="21">The sequence shown here is derived from an EMBL/GenBank/DDBJ whole genome shotgun (WGS) entry which is preliminary data.</text>
</comment>
<dbReference type="CDD" id="cd07033">
    <property type="entry name" value="TPP_PYR_DXS_TK_like"/>
    <property type="match status" value="1"/>
</dbReference>
<evidence type="ECO:0000256" key="7">
    <source>
        <dbReference type="ARBA" id="ARBA00022679"/>
    </source>
</evidence>
<dbReference type="SUPFAM" id="SSF52518">
    <property type="entry name" value="Thiamin diphosphate-binding fold (THDP-binding)"/>
    <property type="match status" value="2"/>
</dbReference>
<dbReference type="GO" id="GO:0019253">
    <property type="term" value="P:reductive pentose-phosphate cycle"/>
    <property type="evidence" value="ECO:0007669"/>
    <property type="project" value="UniProtKB-KW"/>
</dbReference>
<evidence type="ECO:0000256" key="8">
    <source>
        <dbReference type="ARBA" id="ARBA00022723"/>
    </source>
</evidence>
<dbReference type="FunFam" id="3.40.50.970:FF:000004">
    <property type="entry name" value="Transketolase"/>
    <property type="match status" value="1"/>
</dbReference>
<dbReference type="Gene3D" id="3.40.50.970">
    <property type="match status" value="2"/>
</dbReference>
<dbReference type="PANTHER" id="PTHR43522:SF2">
    <property type="entry name" value="TRANSKETOLASE 1-RELATED"/>
    <property type="match status" value="1"/>
</dbReference>
<evidence type="ECO:0000259" key="20">
    <source>
        <dbReference type="SMART" id="SM00861"/>
    </source>
</evidence>
<comment type="cofactor">
    <cofactor evidence="17">
        <name>Mg(2+)</name>
        <dbReference type="ChEBI" id="CHEBI:18420"/>
    </cofactor>
    <text evidence="17">Binds 1 Mg(2+) ion per subunit. Can also utilize other divalent metal cations, such as Ca(2+), Mn(2+) and Co(2+).</text>
</comment>
<evidence type="ECO:0000256" key="1">
    <source>
        <dbReference type="ARBA" id="ARBA00001913"/>
    </source>
</evidence>
<evidence type="ECO:0000256" key="3">
    <source>
        <dbReference type="ARBA" id="ARBA00007131"/>
    </source>
</evidence>
<dbReference type="Pfam" id="PF02779">
    <property type="entry name" value="Transket_pyr"/>
    <property type="match status" value="1"/>
</dbReference>
<keyword evidence="11 16" id="KW-0786">Thiamine pyrophosphate</keyword>
<keyword evidence="9 19" id="KW-0106">Calcium</keyword>
<evidence type="ECO:0000313" key="21">
    <source>
        <dbReference type="EMBL" id="GAK69926.1"/>
    </source>
</evidence>
<feature type="binding site" evidence="15">
    <location>
        <position position="486"/>
    </location>
    <ligand>
        <name>substrate</name>
    </ligand>
</feature>
<feature type="binding site" evidence="15">
    <location>
        <position position="397"/>
    </location>
    <ligand>
        <name>substrate</name>
    </ligand>
</feature>
<feature type="binding site" evidence="17">
    <location>
        <position position="202"/>
    </location>
    <ligand>
        <name>Mg(2+)</name>
        <dbReference type="ChEBI" id="CHEBI:18420"/>
    </ligand>
</feature>
<evidence type="ECO:0000256" key="17">
    <source>
        <dbReference type="PIRSR" id="PIRSR605478-4"/>
    </source>
</evidence>
<evidence type="ECO:0000256" key="12">
    <source>
        <dbReference type="ARBA" id="ARBA00049473"/>
    </source>
</evidence>
<keyword evidence="8 17" id="KW-0479">Metal-binding</keyword>
<feature type="binding site" evidence="16">
    <location>
        <position position="275"/>
    </location>
    <ligand>
        <name>thiamine diphosphate</name>
        <dbReference type="ChEBI" id="CHEBI:58937"/>
    </ligand>
</feature>
<dbReference type="RefSeq" id="WP_045229450.1">
    <property type="nucleotide sequence ID" value="NZ_BBJU01000007.1"/>
</dbReference>
<dbReference type="InterPro" id="IPR020826">
    <property type="entry name" value="Transketolase_BS"/>
</dbReference>
<feature type="binding site" evidence="16">
    <location>
        <position position="200"/>
    </location>
    <ligand>
        <name>thiamine diphosphate</name>
        <dbReference type="ChEBI" id="CHEBI:58937"/>
    </ligand>
</feature>
<dbReference type="InterPro" id="IPR055152">
    <property type="entry name" value="Transketolase-like_C_2"/>
</dbReference>
<dbReference type="SUPFAM" id="SSF52922">
    <property type="entry name" value="TK C-terminal domain-like"/>
    <property type="match status" value="1"/>
</dbReference>
<keyword evidence="10 17" id="KW-0460">Magnesium</keyword>
<dbReference type="InterPro" id="IPR029061">
    <property type="entry name" value="THDP-binding"/>
</dbReference>
<dbReference type="OrthoDB" id="8732661at2"/>
<evidence type="ECO:0000256" key="11">
    <source>
        <dbReference type="ARBA" id="ARBA00023052"/>
    </source>
</evidence>
<accession>A0A081CTD0</accession>
<feature type="binding site" evidence="15">
    <location>
        <position position="482"/>
    </location>
    <ligand>
        <name>substrate</name>
    </ligand>
</feature>
<dbReference type="EC" id="2.2.1.1" evidence="5 13"/>
<feature type="active site" description="Proton donor" evidence="14">
    <location>
        <position position="424"/>
    </location>
</feature>